<dbReference type="Proteomes" id="UP000660611">
    <property type="component" value="Unassembled WGS sequence"/>
</dbReference>
<proteinExistence type="predicted"/>
<accession>A0A919UCE7</accession>
<dbReference type="EMBL" id="BONQ01000076">
    <property type="protein sequence ID" value="GIG46706.1"/>
    <property type="molecule type" value="Genomic_DNA"/>
</dbReference>
<keyword evidence="2" id="KW-1185">Reference proteome</keyword>
<evidence type="ECO:0000313" key="1">
    <source>
        <dbReference type="EMBL" id="GIG46706.1"/>
    </source>
</evidence>
<name>A0A919UCE7_9ACTN</name>
<organism evidence="1 2">
    <name type="scientific">Dactylosporangium siamense</name>
    <dbReference type="NCBI Taxonomy" id="685454"/>
    <lineage>
        <taxon>Bacteria</taxon>
        <taxon>Bacillati</taxon>
        <taxon>Actinomycetota</taxon>
        <taxon>Actinomycetes</taxon>
        <taxon>Micromonosporales</taxon>
        <taxon>Micromonosporaceae</taxon>
        <taxon>Dactylosporangium</taxon>
    </lineage>
</organism>
<reference evidence="1" key="1">
    <citation type="submission" date="2021-01" db="EMBL/GenBank/DDBJ databases">
        <title>Whole genome shotgun sequence of Dactylosporangium siamense NBRC 106093.</title>
        <authorList>
            <person name="Komaki H."/>
            <person name="Tamura T."/>
        </authorList>
    </citation>
    <scope>NUCLEOTIDE SEQUENCE</scope>
    <source>
        <strain evidence="1">NBRC 106093</strain>
    </source>
</reference>
<protein>
    <submittedName>
        <fullName evidence="1">Uncharacterized protein</fullName>
    </submittedName>
</protein>
<gene>
    <name evidence="1" type="ORF">Dsi01nite_047470</name>
</gene>
<dbReference type="AlphaFoldDB" id="A0A919UCE7"/>
<comment type="caution">
    <text evidence="1">The sequence shown here is derived from an EMBL/GenBank/DDBJ whole genome shotgun (WGS) entry which is preliminary data.</text>
</comment>
<evidence type="ECO:0000313" key="2">
    <source>
        <dbReference type="Proteomes" id="UP000660611"/>
    </source>
</evidence>
<sequence>MPARRPWEMLRETRYIMFGPGVSTIPNATSATPAAAPIVIMMSTLPVRGLRVEGQSEVRGS</sequence>